<evidence type="ECO:0000313" key="3">
    <source>
        <dbReference type="Proteomes" id="UP000236311"/>
    </source>
</evidence>
<dbReference type="EMBL" id="OFSM01000010">
    <property type="protein sequence ID" value="SOY29537.1"/>
    <property type="molecule type" value="Genomic_DNA"/>
</dbReference>
<proteinExistence type="predicted"/>
<accession>A0A2K4ZGE8</accession>
<evidence type="ECO:0000313" key="2">
    <source>
        <dbReference type="EMBL" id="SOY29537.1"/>
    </source>
</evidence>
<feature type="transmembrane region" description="Helical" evidence="1">
    <location>
        <begin position="6"/>
        <end position="31"/>
    </location>
</feature>
<keyword evidence="1" id="KW-0812">Transmembrane</keyword>
<name>A0A2K4ZGE8_9FIRM</name>
<reference evidence="2 3" key="1">
    <citation type="submission" date="2018-01" db="EMBL/GenBank/DDBJ databases">
        <authorList>
            <person name="Gaut B.S."/>
            <person name="Morton B.R."/>
            <person name="Clegg M.T."/>
            <person name="Duvall M.R."/>
        </authorList>
    </citation>
    <scope>NUCLEOTIDE SEQUENCE [LARGE SCALE GENOMIC DNA]</scope>
    <source>
        <strain evidence="2">GP69</strain>
    </source>
</reference>
<gene>
    <name evidence="2" type="ORF">AMURIS_02258</name>
</gene>
<dbReference type="AlphaFoldDB" id="A0A2K4ZGE8"/>
<keyword evidence="1" id="KW-0472">Membrane</keyword>
<dbReference type="Proteomes" id="UP000236311">
    <property type="component" value="Unassembled WGS sequence"/>
</dbReference>
<protein>
    <submittedName>
        <fullName evidence="2">Uncharacterized protein</fullName>
    </submittedName>
</protein>
<keyword evidence="1" id="KW-1133">Transmembrane helix</keyword>
<evidence type="ECO:0000256" key="1">
    <source>
        <dbReference type="SAM" id="Phobius"/>
    </source>
</evidence>
<organism evidence="2 3">
    <name type="scientific">Acetatifactor muris</name>
    <dbReference type="NCBI Taxonomy" id="879566"/>
    <lineage>
        <taxon>Bacteria</taxon>
        <taxon>Bacillati</taxon>
        <taxon>Bacillota</taxon>
        <taxon>Clostridia</taxon>
        <taxon>Lachnospirales</taxon>
        <taxon>Lachnospiraceae</taxon>
        <taxon>Acetatifactor</taxon>
    </lineage>
</organism>
<keyword evidence="3" id="KW-1185">Reference proteome</keyword>
<sequence length="47" mass="5304">MNIGYWLILIFGGAVGILSTLYIVLSLFGTLGYKIYRKVKYGISLFK</sequence>